<sequence length="74" mass="8854">MFYFPEPGKSNCCEHSFWIHQKIKAIVIKNRMMQPYVMDNDKKVLVFKANHPFLFFLRDKSTGIILFVGRYIKP</sequence>
<accession>A0ABN7PJJ1</accession>
<feature type="domain" description="Serpin" evidence="1">
    <location>
        <begin position="38"/>
        <end position="74"/>
    </location>
</feature>
<dbReference type="Proteomes" id="UP001153148">
    <property type="component" value="Unassembled WGS sequence"/>
</dbReference>
<proteinExistence type="predicted"/>
<dbReference type="SUPFAM" id="SSF56574">
    <property type="entry name" value="Serpins"/>
    <property type="match status" value="1"/>
</dbReference>
<evidence type="ECO:0000259" key="1">
    <source>
        <dbReference type="Pfam" id="PF00079"/>
    </source>
</evidence>
<gene>
    <name evidence="2" type="ORF">TPAB3V08_LOCUS14513</name>
</gene>
<dbReference type="Pfam" id="PF00079">
    <property type="entry name" value="Serpin"/>
    <property type="match status" value="1"/>
</dbReference>
<dbReference type="PROSITE" id="PS00284">
    <property type="entry name" value="SERPIN"/>
    <property type="match status" value="1"/>
</dbReference>
<protein>
    <recommendedName>
        <fullName evidence="1">Serpin domain-containing protein</fullName>
    </recommendedName>
</protein>
<dbReference type="EMBL" id="CAJPIN010071239">
    <property type="protein sequence ID" value="CAG2067570.1"/>
    <property type="molecule type" value="Genomic_DNA"/>
</dbReference>
<dbReference type="InterPro" id="IPR042185">
    <property type="entry name" value="Serpin_sf_2"/>
</dbReference>
<dbReference type="Gene3D" id="2.30.39.10">
    <property type="entry name" value="Alpha-1-antitrypsin, domain 1"/>
    <property type="match status" value="1"/>
</dbReference>
<dbReference type="InterPro" id="IPR023796">
    <property type="entry name" value="Serpin_dom"/>
</dbReference>
<comment type="caution">
    <text evidence="2">The sequence shown here is derived from an EMBL/GenBank/DDBJ whole genome shotgun (WGS) entry which is preliminary data.</text>
</comment>
<keyword evidence="3" id="KW-1185">Reference proteome</keyword>
<evidence type="ECO:0000313" key="3">
    <source>
        <dbReference type="Proteomes" id="UP001153148"/>
    </source>
</evidence>
<reference evidence="2" key="1">
    <citation type="submission" date="2021-03" db="EMBL/GenBank/DDBJ databases">
        <authorList>
            <person name="Tran Van P."/>
        </authorList>
    </citation>
    <scope>NUCLEOTIDE SEQUENCE</scope>
</reference>
<name>A0ABN7PJJ1_TIMPD</name>
<evidence type="ECO:0000313" key="2">
    <source>
        <dbReference type="EMBL" id="CAG2067570.1"/>
    </source>
</evidence>
<dbReference type="InterPro" id="IPR036186">
    <property type="entry name" value="Serpin_sf"/>
</dbReference>
<organism evidence="2 3">
    <name type="scientific">Timema podura</name>
    <name type="common">Walking stick</name>
    <dbReference type="NCBI Taxonomy" id="61482"/>
    <lineage>
        <taxon>Eukaryota</taxon>
        <taxon>Metazoa</taxon>
        <taxon>Ecdysozoa</taxon>
        <taxon>Arthropoda</taxon>
        <taxon>Hexapoda</taxon>
        <taxon>Insecta</taxon>
        <taxon>Pterygota</taxon>
        <taxon>Neoptera</taxon>
        <taxon>Polyneoptera</taxon>
        <taxon>Phasmatodea</taxon>
        <taxon>Timematodea</taxon>
        <taxon>Timematoidea</taxon>
        <taxon>Timematidae</taxon>
        <taxon>Timema</taxon>
    </lineage>
</organism>
<dbReference type="InterPro" id="IPR023795">
    <property type="entry name" value="Serpin_CS"/>
</dbReference>